<dbReference type="AlphaFoldDB" id="A0AAV9LMR9"/>
<dbReference type="EMBL" id="JAWPEI010000005">
    <property type="protein sequence ID" value="KAK4726557.1"/>
    <property type="molecule type" value="Genomic_DNA"/>
</dbReference>
<dbReference type="Proteomes" id="UP001311915">
    <property type="component" value="Unassembled WGS sequence"/>
</dbReference>
<keyword evidence="4 5" id="KW-0472">Membrane</keyword>
<dbReference type="InterPro" id="IPR013525">
    <property type="entry name" value="ABC2_TM"/>
</dbReference>
<proteinExistence type="predicted"/>
<dbReference type="PANTHER" id="PTHR48040">
    <property type="entry name" value="PLEIOTROPIC DRUG RESISTANCE PROTEIN 1-LIKE ISOFORM X1"/>
    <property type="match status" value="1"/>
</dbReference>
<dbReference type="PANTHER" id="PTHR48040:SF53">
    <property type="entry name" value="ABC TRANSPORTER G FAMILY MEMBER 35-LIKE"/>
    <property type="match status" value="1"/>
</dbReference>
<comment type="subcellular location">
    <subcellularLocation>
        <location evidence="1">Membrane</location>
        <topology evidence="1">Multi-pass membrane protein</topology>
    </subcellularLocation>
</comment>
<evidence type="ECO:0000313" key="8">
    <source>
        <dbReference type="EMBL" id="KAK4726557.1"/>
    </source>
</evidence>
<organism evidence="8 9">
    <name type="scientific">Solanum pinnatisectum</name>
    <name type="common">tansyleaf nightshade</name>
    <dbReference type="NCBI Taxonomy" id="50273"/>
    <lineage>
        <taxon>Eukaryota</taxon>
        <taxon>Viridiplantae</taxon>
        <taxon>Streptophyta</taxon>
        <taxon>Embryophyta</taxon>
        <taxon>Tracheophyta</taxon>
        <taxon>Spermatophyta</taxon>
        <taxon>Magnoliopsida</taxon>
        <taxon>eudicotyledons</taxon>
        <taxon>Gunneridae</taxon>
        <taxon>Pentapetalae</taxon>
        <taxon>asterids</taxon>
        <taxon>lamiids</taxon>
        <taxon>Solanales</taxon>
        <taxon>Solanaceae</taxon>
        <taxon>Solanoideae</taxon>
        <taxon>Solaneae</taxon>
        <taxon>Solanum</taxon>
    </lineage>
</organism>
<feature type="transmembrane region" description="Helical" evidence="5">
    <location>
        <begin position="110"/>
        <end position="136"/>
    </location>
</feature>
<name>A0AAV9LMR9_9SOLN</name>
<feature type="transmembrane region" description="Helical" evidence="5">
    <location>
        <begin position="76"/>
        <end position="98"/>
    </location>
</feature>
<evidence type="ECO:0000259" key="6">
    <source>
        <dbReference type="Pfam" id="PF01061"/>
    </source>
</evidence>
<evidence type="ECO:0000256" key="2">
    <source>
        <dbReference type="ARBA" id="ARBA00022692"/>
    </source>
</evidence>
<evidence type="ECO:0000256" key="1">
    <source>
        <dbReference type="ARBA" id="ARBA00004141"/>
    </source>
</evidence>
<accession>A0AAV9LMR9</accession>
<keyword evidence="2 5" id="KW-0812">Transmembrane</keyword>
<dbReference type="GO" id="GO:0140359">
    <property type="term" value="F:ABC-type transporter activity"/>
    <property type="evidence" value="ECO:0007669"/>
    <property type="project" value="InterPro"/>
</dbReference>
<evidence type="ECO:0000256" key="5">
    <source>
        <dbReference type="SAM" id="Phobius"/>
    </source>
</evidence>
<gene>
    <name evidence="8" type="ORF">R3W88_031474</name>
</gene>
<evidence type="ECO:0000259" key="7">
    <source>
        <dbReference type="Pfam" id="PF08370"/>
    </source>
</evidence>
<feature type="domain" description="ABC-2 type transporter transmembrane" evidence="6">
    <location>
        <begin position="1"/>
        <end position="50"/>
    </location>
</feature>
<evidence type="ECO:0000313" key="9">
    <source>
        <dbReference type="Proteomes" id="UP001311915"/>
    </source>
</evidence>
<evidence type="ECO:0000256" key="3">
    <source>
        <dbReference type="ARBA" id="ARBA00022989"/>
    </source>
</evidence>
<feature type="transmembrane region" description="Helical" evidence="5">
    <location>
        <begin position="34"/>
        <end position="55"/>
    </location>
</feature>
<dbReference type="GO" id="GO:0016020">
    <property type="term" value="C:membrane"/>
    <property type="evidence" value="ECO:0007669"/>
    <property type="project" value="UniProtKB-SubCell"/>
</dbReference>
<keyword evidence="9" id="KW-1185">Reference proteome</keyword>
<sequence length="183" mass="21118">MIVNMFNGYSQLSLTIQRLAVFYKHRDNLFYPPWAFTLPNILLKVPIIVFFRQLFLIQQMATGIFRLIAGVCRKMVIAHTGGSLTLLLVFLLGDFILPKETLTSSLKKRWFWIGTAALLGFTILFNILFTFALMYLNRNLLHALFTITATRKPQAIISKKQARNVEGDQEEGKESLRRYNKLT</sequence>
<reference evidence="8 9" key="1">
    <citation type="submission" date="2023-10" db="EMBL/GenBank/DDBJ databases">
        <title>Genome-Wide Identification Analysis in wild type Solanum Pinnatisectum Reveals Some Genes Defensing Phytophthora Infestans.</title>
        <authorList>
            <person name="Sun C."/>
        </authorList>
    </citation>
    <scope>NUCLEOTIDE SEQUENCE [LARGE SCALE GENOMIC DNA]</scope>
    <source>
        <strain evidence="8">LQN</strain>
        <tissue evidence="8">Leaf</tissue>
    </source>
</reference>
<dbReference type="InterPro" id="IPR013581">
    <property type="entry name" value="PDR_assoc"/>
</dbReference>
<evidence type="ECO:0000256" key="4">
    <source>
        <dbReference type="ARBA" id="ARBA00023136"/>
    </source>
</evidence>
<dbReference type="Pfam" id="PF08370">
    <property type="entry name" value="PDR_assoc"/>
    <property type="match status" value="1"/>
</dbReference>
<keyword evidence="3 5" id="KW-1133">Transmembrane helix</keyword>
<dbReference type="Pfam" id="PF01061">
    <property type="entry name" value="ABC2_membrane"/>
    <property type="match status" value="1"/>
</dbReference>
<comment type="caution">
    <text evidence="8">The sequence shown here is derived from an EMBL/GenBank/DDBJ whole genome shotgun (WGS) entry which is preliminary data.</text>
</comment>
<protein>
    <submittedName>
        <fullName evidence="8">Uncharacterized protein</fullName>
    </submittedName>
</protein>
<feature type="domain" description="Plant PDR ABC transporter associated" evidence="7">
    <location>
        <begin position="107"/>
        <end position="138"/>
    </location>
</feature>